<evidence type="ECO:0000256" key="3">
    <source>
        <dbReference type="ARBA" id="ARBA00023163"/>
    </source>
</evidence>
<dbReference type="Pfam" id="PF00196">
    <property type="entry name" value="GerE"/>
    <property type="match status" value="1"/>
</dbReference>
<accession>A0A4Y3R815</accession>
<dbReference type="InterPro" id="IPR000792">
    <property type="entry name" value="Tscrpt_reg_LuxR_C"/>
</dbReference>
<dbReference type="EMBL" id="BJMM01000063">
    <property type="protein sequence ID" value="GEB53772.1"/>
    <property type="molecule type" value="Genomic_DNA"/>
</dbReference>
<dbReference type="Proteomes" id="UP000319210">
    <property type="component" value="Unassembled WGS sequence"/>
</dbReference>
<organism evidence="6 7">
    <name type="scientific">Streptomyces cacaoi</name>
    <dbReference type="NCBI Taxonomy" id="1898"/>
    <lineage>
        <taxon>Bacteria</taxon>
        <taxon>Bacillati</taxon>
        <taxon>Actinomycetota</taxon>
        <taxon>Actinomycetes</taxon>
        <taxon>Kitasatosporales</taxon>
        <taxon>Streptomycetaceae</taxon>
        <taxon>Streptomyces</taxon>
    </lineage>
</organism>
<dbReference type="SMART" id="SM00421">
    <property type="entry name" value="HTH_LUXR"/>
    <property type="match status" value="1"/>
</dbReference>
<evidence type="ECO:0000256" key="1">
    <source>
        <dbReference type="ARBA" id="ARBA00023015"/>
    </source>
</evidence>
<dbReference type="RefSeq" id="WP_267883252.1">
    <property type="nucleotide sequence ID" value="NZ_BJMM01000063.1"/>
</dbReference>
<feature type="domain" description="HTH luxR-type" evidence="5">
    <location>
        <begin position="240"/>
        <end position="305"/>
    </location>
</feature>
<reference evidence="6 7" key="1">
    <citation type="submission" date="2019-06" db="EMBL/GenBank/DDBJ databases">
        <title>Whole genome shotgun sequence of Streptomyces cacaoi subsp. cacaoi NBRC 12748.</title>
        <authorList>
            <person name="Hosoyama A."/>
            <person name="Uohara A."/>
            <person name="Ohji S."/>
            <person name="Ichikawa N."/>
        </authorList>
    </citation>
    <scope>NUCLEOTIDE SEQUENCE [LARGE SCALE GENOMIC DNA]</scope>
    <source>
        <strain evidence="6 7">NBRC 12748</strain>
    </source>
</reference>
<keyword evidence="7" id="KW-1185">Reference proteome</keyword>
<feature type="region of interest" description="Disordered" evidence="4">
    <location>
        <begin position="1"/>
        <end position="25"/>
    </location>
</feature>
<evidence type="ECO:0000256" key="4">
    <source>
        <dbReference type="SAM" id="MobiDB-lite"/>
    </source>
</evidence>
<evidence type="ECO:0000256" key="2">
    <source>
        <dbReference type="ARBA" id="ARBA00023125"/>
    </source>
</evidence>
<protein>
    <submittedName>
        <fullName evidence="6">Helix-turn-helix transcriptional regulator</fullName>
    </submittedName>
</protein>
<dbReference type="InterPro" id="IPR036388">
    <property type="entry name" value="WH-like_DNA-bd_sf"/>
</dbReference>
<dbReference type="InterPro" id="IPR029016">
    <property type="entry name" value="GAF-like_dom_sf"/>
</dbReference>
<evidence type="ECO:0000259" key="5">
    <source>
        <dbReference type="PROSITE" id="PS50043"/>
    </source>
</evidence>
<proteinExistence type="predicted"/>
<dbReference type="PRINTS" id="PR00038">
    <property type="entry name" value="HTHLUXR"/>
</dbReference>
<keyword evidence="3" id="KW-0804">Transcription</keyword>
<dbReference type="AlphaFoldDB" id="A0A4Y3R815"/>
<name>A0A4Y3R815_STRCI</name>
<evidence type="ECO:0000313" key="6">
    <source>
        <dbReference type="EMBL" id="GEB53772.1"/>
    </source>
</evidence>
<dbReference type="InterPro" id="IPR003018">
    <property type="entry name" value="GAF"/>
</dbReference>
<dbReference type="SUPFAM" id="SSF46894">
    <property type="entry name" value="C-terminal effector domain of the bipartite response regulators"/>
    <property type="match status" value="1"/>
</dbReference>
<comment type="caution">
    <text evidence="6">The sequence shown here is derived from an EMBL/GenBank/DDBJ whole genome shotgun (WGS) entry which is preliminary data.</text>
</comment>
<dbReference type="PROSITE" id="PS50043">
    <property type="entry name" value="HTH_LUXR_2"/>
    <property type="match status" value="1"/>
</dbReference>
<sequence length="308" mass="33033">MPGSDRSPIRPRPTRPEGAASPVPDADAFRRALRDARRRTGVRLVFGGRVGGAGSLRLSEFLGTCTDSMNGLRVVAGKGLGGRVLAHRRPFSVNDYVPATAISHDYDSAVLREGIRSIVAAPVAAGGEVHGVLYAAVRDVLPLGDRTTGSLVDASRRLAGELAVRAEVNRRLRLLESATRPAAPDEPAPPAVEAVRDLHAELLGIAHEIEDTALRDRLRHACDRFLRTAADDRDRPDRDGPAEVPRLAPRELDVLAHIALGCTNAETARRLALGAETVKAYLRSATRKLGVHSRHEAVAAARRHGLLP</sequence>
<dbReference type="PANTHER" id="PTHR44688">
    <property type="entry name" value="DNA-BINDING TRANSCRIPTIONAL ACTIVATOR DEVR_DOSR"/>
    <property type="match status" value="1"/>
</dbReference>
<dbReference type="Gene3D" id="3.30.450.40">
    <property type="match status" value="1"/>
</dbReference>
<gene>
    <name evidence="6" type="ORF">SCA03_63230</name>
</gene>
<dbReference type="InterPro" id="IPR016032">
    <property type="entry name" value="Sig_transdc_resp-reg_C-effctor"/>
</dbReference>
<keyword evidence="2" id="KW-0238">DNA-binding</keyword>
<keyword evidence="1" id="KW-0805">Transcription regulation</keyword>
<dbReference type="GO" id="GO:0006355">
    <property type="term" value="P:regulation of DNA-templated transcription"/>
    <property type="evidence" value="ECO:0007669"/>
    <property type="project" value="InterPro"/>
</dbReference>
<dbReference type="GO" id="GO:0003677">
    <property type="term" value="F:DNA binding"/>
    <property type="evidence" value="ECO:0007669"/>
    <property type="project" value="UniProtKB-KW"/>
</dbReference>
<dbReference type="SUPFAM" id="SSF55781">
    <property type="entry name" value="GAF domain-like"/>
    <property type="match status" value="1"/>
</dbReference>
<dbReference type="Pfam" id="PF13185">
    <property type="entry name" value="GAF_2"/>
    <property type="match status" value="1"/>
</dbReference>
<dbReference type="CDD" id="cd06170">
    <property type="entry name" value="LuxR_C_like"/>
    <property type="match status" value="1"/>
</dbReference>
<evidence type="ECO:0000313" key="7">
    <source>
        <dbReference type="Proteomes" id="UP000319210"/>
    </source>
</evidence>
<dbReference type="PANTHER" id="PTHR44688:SF16">
    <property type="entry name" value="DNA-BINDING TRANSCRIPTIONAL ACTIVATOR DEVR_DOSR"/>
    <property type="match status" value="1"/>
</dbReference>
<dbReference type="Gene3D" id="1.10.10.10">
    <property type="entry name" value="Winged helix-like DNA-binding domain superfamily/Winged helix DNA-binding domain"/>
    <property type="match status" value="1"/>
</dbReference>